<keyword evidence="4" id="KW-1185">Reference proteome</keyword>
<dbReference type="SUPFAM" id="SSF52113">
    <property type="entry name" value="BRCT domain"/>
    <property type="match status" value="3"/>
</dbReference>
<sequence>MLLPCGAFRPESEQLFKGIVVCPSQIPVNDRDALWAMVTYHGGQCQLNLNSNCSHLVIPRPSGEKYECALMHTDSIKIVTPSWIVDSIKEKKRQDETNYVPSKFTVTTETETTSSLLTPDDNDRTTATPLPAGVPQDTSVSTPVMAGSKLPIALPSALMSPVSPVVTTTATTAAEASVTMTTVQSRSSITVPEAEEKSIARDSASITSEKTGKLETKQETVAASGGIKIVENNNEEILGNEKENEKENKETTNEQDPEKSAENQGSNCLAGCVFVISDYSDRMDHSILNTWMEVVQQHGGKVSRFYSKQCTHLLCLNQHGGLYQKAISDGKRIVTAHWLNDVLIAKVMSPPCNPLHLPVPFKDKVNQCRSMVITVTGYAGAERTLLKNMIFIIGARYTGYLTRANTHIICKSSTGDKYTKAREWGIFCVNAKWLGDIVTTGYPSPCSLVRYSTLGEPNELDITKDLLVRELILPWQTSADGSSTESANNGKRKLESRTHLKMVN</sequence>
<dbReference type="OrthoDB" id="342264at2759"/>
<evidence type="ECO:0000313" key="3">
    <source>
        <dbReference type="EMBL" id="KAJ7380909.1"/>
    </source>
</evidence>
<dbReference type="EMBL" id="MU826351">
    <property type="protein sequence ID" value="KAJ7380909.1"/>
    <property type="molecule type" value="Genomic_DNA"/>
</dbReference>
<name>A0A9X0D121_9CNID</name>
<dbReference type="InterPro" id="IPR001357">
    <property type="entry name" value="BRCT_dom"/>
</dbReference>
<feature type="compositionally biased region" description="Low complexity" evidence="1">
    <location>
        <begin position="108"/>
        <end position="118"/>
    </location>
</feature>
<feature type="domain" description="BRCT" evidence="2">
    <location>
        <begin position="11"/>
        <end position="101"/>
    </location>
</feature>
<feature type="compositionally biased region" description="Polar residues" evidence="1">
    <location>
        <begin position="479"/>
        <end position="489"/>
    </location>
</feature>
<dbReference type="PANTHER" id="PTHR47667">
    <property type="entry name" value="REGULATOR OF TY1 TRANSPOSITION PROTEIN 107"/>
    <property type="match status" value="1"/>
</dbReference>
<dbReference type="CDD" id="cd17710">
    <property type="entry name" value="BRCT_PAXIP1_rpt2"/>
    <property type="match status" value="1"/>
</dbReference>
<dbReference type="Proteomes" id="UP001163046">
    <property type="component" value="Unassembled WGS sequence"/>
</dbReference>
<dbReference type="CDD" id="cd17711">
    <property type="entry name" value="BRCT_PAXIP1_rpt3"/>
    <property type="match status" value="1"/>
</dbReference>
<dbReference type="InterPro" id="IPR053036">
    <property type="entry name" value="CellCycle_DNARepair_Reg"/>
</dbReference>
<dbReference type="PROSITE" id="PS50172">
    <property type="entry name" value="BRCT"/>
    <property type="match status" value="3"/>
</dbReference>
<dbReference type="InterPro" id="IPR036420">
    <property type="entry name" value="BRCT_dom_sf"/>
</dbReference>
<dbReference type="Pfam" id="PF12738">
    <property type="entry name" value="PTCB-BRCT"/>
    <property type="match status" value="2"/>
</dbReference>
<evidence type="ECO:0000256" key="1">
    <source>
        <dbReference type="SAM" id="MobiDB-lite"/>
    </source>
</evidence>
<feature type="compositionally biased region" description="Basic and acidic residues" evidence="1">
    <location>
        <begin position="239"/>
        <end position="261"/>
    </location>
</feature>
<dbReference type="Gene3D" id="3.40.50.10190">
    <property type="entry name" value="BRCT domain"/>
    <property type="match status" value="3"/>
</dbReference>
<feature type="region of interest" description="Disordered" evidence="1">
    <location>
        <begin position="108"/>
        <end position="140"/>
    </location>
</feature>
<accession>A0A9X0D121</accession>
<feature type="domain" description="BRCT" evidence="2">
    <location>
        <begin position="264"/>
        <end position="343"/>
    </location>
</feature>
<dbReference type="AlphaFoldDB" id="A0A9X0D121"/>
<dbReference type="PANTHER" id="PTHR47667:SF1">
    <property type="entry name" value="REGULATOR OF TY1 TRANSPOSITION PROTEIN 107"/>
    <property type="match status" value="1"/>
</dbReference>
<protein>
    <submittedName>
        <fullName evidence="3">PAX-interacting protein 1</fullName>
    </submittedName>
</protein>
<evidence type="ECO:0000259" key="2">
    <source>
        <dbReference type="PROSITE" id="PS50172"/>
    </source>
</evidence>
<evidence type="ECO:0000313" key="4">
    <source>
        <dbReference type="Proteomes" id="UP001163046"/>
    </source>
</evidence>
<dbReference type="SMART" id="SM00292">
    <property type="entry name" value="BRCT"/>
    <property type="match status" value="3"/>
</dbReference>
<comment type="caution">
    <text evidence="3">The sequence shown here is derived from an EMBL/GenBank/DDBJ whole genome shotgun (WGS) entry which is preliminary data.</text>
</comment>
<reference evidence="3" key="1">
    <citation type="submission" date="2023-01" db="EMBL/GenBank/DDBJ databases">
        <title>Genome assembly of the deep-sea coral Lophelia pertusa.</title>
        <authorList>
            <person name="Herrera S."/>
            <person name="Cordes E."/>
        </authorList>
    </citation>
    <scope>NUCLEOTIDE SEQUENCE</scope>
    <source>
        <strain evidence="3">USNM1676648</strain>
        <tissue evidence="3">Polyp</tissue>
    </source>
</reference>
<proteinExistence type="predicted"/>
<feature type="region of interest" description="Disordered" evidence="1">
    <location>
        <begin position="232"/>
        <end position="264"/>
    </location>
</feature>
<feature type="domain" description="BRCT" evidence="2">
    <location>
        <begin position="363"/>
        <end position="434"/>
    </location>
</feature>
<organism evidence="3 4">
    <name type="scientific">Desmophyllum pertusum</name>
    <dbReference type="NCBI Taxonomy" id="174260"/>
    <lineage>
        <taxon>Eukaryota</taxon>
        <taxon>Metazoa</taxon>
        <taxon>Cnidaria</taxon>
        <taxon>Anthozoa</taxon>
        <taxon>Hexacorallia</taxon>
        <taxon>Scleractinia</taxon>
        <taxon>Caryophylliina</taxon>
        <taxon>Caryophylliidae</taxon>
        <taxon>Desmophyllum</taxon>
    </lineage>
</organism>
<dbReference type="Pfam" id="PF00533">
    <property type="entry name" value="BRCT"/>
    <property type="match status" value="1"/>
</dbReference>
<feature type="region of interest" description="Disordered" evidence="1">
    <location>
        <begin position="187"/>
        <end position="219"/>
    </location>
</feature>
<feature type="region of interest" description="Disordered" evidence="1">
    <location>
        <begin position="479"/>
        <end position="504"/>
    </location>
</feature>
<dbReference type="CDD" id="cd17730">
    <property type="entry name" value="BRCT_PAXIP1_rpt4"/>
    <property type="match status" value="1"/>
</dbReference>
<gene>
    <name evidence="3" type="primary">PAXIP1_1</name>
    <name evidence="3" type="ORF">OS493_004493</name>
</gene>